<name>A0A1Y5PTC1_9SPHN</name>
<organism evidence="1">
    <name type="scientific">uncultured Sphingopyxis sp</name>
    <dbReference type="NCBI Taxonomy" id="310581"/>
    <lineage>
        <taxon>Bacteria</taxon>
        <taxon>Pseudomonadati</taxon>
        <taxon>Pseudomonadota</taxon>
        <taxon>Alphaproteobacteria</taxon>
        <taxon>Sphingomonadales</taxon>
        <taxon>Sphingomonadaceae</taxon>
        <taxon>Sphingopyxis</taxon>
        <taxon>environmental samples</taxon>
    </lineage>
</organism>
<dbReference type="RefSeq" id="WP_295323869.1">
    <property type="nucleotide sequence ID" value="NZ_LT598653.1"/>
</dbReference>
<dbReference type="Pfam" id="PF10038">
    <property type="entry name" value="DUF2274"/>
    <property type="match status" value="1"/>
</dbReference>
<dbReference type="InterPro" id="IPR018733">
    <property type="entry name" value="DUF2274"/>
</dbReference>
<proteinExistence type="predicted"/>
<evidence type="ECO:0008006" key="2">
    <source>
        <dbReference type="Google" id="ProtNLM"/>
    </source>
</evidence>
<reference evidence="1" key="1">
    <citation type="submission" date="2016-03" db="EMBL/GenBank/DDBJ databases">
        <authorList>
            <person name="Ploux O."/>
        </authorList>
    </citation>
    <scope>NUCLEOTIDE SEQUENCE</scope>
    <source>
        <strain evidence="1">UC10</strain>
    </source>
</reference>
<gene>
    <name evidence="1" type="ORF">SPPYR_0765</name>
</gene>
<dbReference type="EMBL" id="LT598653">
    <property type="protein sequence ID" value="SBV31885.1"/>
    <property type="molecule type" value="Genomic_DNA"/>
</dbReference>
<dbReference type="AlphaFoldDB" id="A0A1Y5PTC1"/>
<dbReference type="KEGG" id="sphu:SPPYR_0765"/>
<evidence type="ECO:0000313" key="1">
    <source>
        <dbReference type="EMBL" id="SBV31885.1"/>
    </source>
</evidence>
<sequence>MADLKLPKLPDRTALKLTVSLLPDLHRALLDYAAVYFEAYDEQVSIADLVPFMLSAFLDADRAFQRSRRGRVGSKEAGSE</sequence>
<protein>
    <recommendedName>
        <fullName evidence="2">Protein involved in integration/excision of ICE Tn4371 family</fullName>
    </recommendedName>
</protein>
<accession>A0A1Y5PTC1</accession>